<keyword evidence="2" id="KW-0472">Membrane</keyword>
<protein>
    <recommendedName>
        <fullName evidence="5">Late embryogenesis abundant protein LEA-2 subgroup domain-containing protein</fullName>
    </recommendedName>
</protein>
<dbReference type="PANTHER" id="PTHR48436:SF1">
    <property type="entry name" value="2, PUTATIVE-RELATED"/>
    <property type="match status" value="1"/>
</dbReference>
<evidence type="ECO:0000313" key="4">
    <source>
        <dbReference type="Proteomes" id="UP001634393"/>
    </source>
</evidence>
<sequence length="295" mass="32940">MMRATSESDVTSIAPSSSSPAVYYVQSPSQNSQDEADKCSSSNCRSPLESPSFPRTSLGSLSSTAASRISGNRRRWNKHYCDVVNEEKGYCDDDYYYEDDTVNVYYSQCRFLVLVFGLVFAGFCLVIWVASRPYKAQVNVKSLRVNYLYIGEGSDRTGVPTKFLTVNCSTSMVIHNPARFFGIHVSSDPVNLIYSELTVATGQLNKYYQPRKSRRFMSVSLVGEGVPLYGTGMALSSSDERGGIPFRLEFEIQSKGHLVGKLVKTKHTRHITCSLIISSKNTKEITFEKNSCKYV</sequence>
<keyword evidence="2" id="KW-1133">Transmembrane helix</keyword>
<dbReference type="AlphaFoldDB" id="A0ABD3SLD8"/>
<evidence type="ECO:0000256" key="2">
    <source>
        <dbReference type="SAM" id="Phobius"/>
    </source>
</evidence>
<dbReference type="EMBL" id="JBJXBP010000006">
    <property type="protein sequence ID" value="KAL3825153.1"/>
    <property type="molecule type" value="Genomic_DNA"/>
</dbReference>
<name>A0ABD3SLD8_9LAMI</name>
<reference evidence="3 4" key="1">
    <citation type="submission" date="2024-12" db="EMBL/GenBank/DDBJ databases">
        <title>The unique morphological basis and parallel evolutionary history of personate flowers in Penstemon.</title>
        <authorList>
            <person name="Depatie T.H."/>
            <person name="Wessinger C.A."/>
        </authorList>
    </citation>
    <scope>NUCLEOTIDE SEQUENCE [LARGE SCALE GENOMIC DNA]</scope>
    <source>
        <strain evidence="3">WTNN_2</strain>
        <tissue evidence="3">Leaf</tissue>
    </source>
</reference>
<dbReference type="Proteomes" id="UP001634393">
    <property type="component" value="Unassembled WGS sequence"/>
</dbReference>
<keyword evidence="2" id="KW-0812">Transmembrane</keyword>
<gene>
    <name evidence="3" type="ORF">ACJIZ3_021182</name>
</gene>
<evidence type="ECO:0000256" key="1">
    <source>
        <dbReference type="SAM" id="MobiDB-lite"/>
    </source>
</evidence>
<organism evidence="3 4">
    <name type="scientific">Penstemon smallii</name>
    <dbReference type="NCBI Taxonomy" id="265156"/>
    <lineage>
        <taxon>Eukaryota</taxon>
        <taxon>Viridiplantae</taxon>
        <taxon>Streptophyta</taxon>
        <taxon>Embryophyta</taxon>
        <taxon>Tracheophyta</taxon>
        <taxon>Spermatophyta</taxon>
        <taxon>Magnoliopsida</taxon>
        <taxon>eudicotyledons</taxon>
        <taxon>Gunneridae</taxon>
        <taxon>Pentapetalae</taxon>
        <taxon>asterids</taxon>
        <taxon>lamiids</taxon>
        <taxon>Lamiales</taxon>
        <taxon>Plantaginaceae</taxon>
        <taxon>Cheloneae</taxon>
        <taxon>Penstemon</taxon>
    </lineage>
</organism>
<keyword evidence="4" id="KW-1185">Reference proteome</keyword>
<evidence type="ECO:0000313" key="3">
    <source>
        <dbReference type="EMBL" id="KAL3825153.1"/>
    </source>
</evidence>
<dbReference type="PANTHER" id="PTHR48436">
    <property type="entry name" value="2, PUTATIVE-RELATED"/>
    <property type="match status" value="1"/>
</dbReference>
<evidence type="ECO:0008006" key="5">
    <source>
        <dbReference type="Google" id="ProtNLM"/>
    </source>
</evidence>
<accession>A0ABD3SLD8</accession>
<dbReference type="InterPro" id="IPR055276">
    <property type="entry name" value="NHL41-like"/>
</dbReference>
<comment type="caution">
    <text evidence="3">The sequence shown here is derived from an EMBL/GenBank/DDBJ whole genome shotgun (WGS) entry which is preliminary data.</text>
</comment>
<feature type="compositionally biased region" description="Polar residues" evidence="1">
    <location>
        <begin position="1"/>
        <end position="45"/>
    </location>
</feature>
<proteinExistence type="predicted"/>
<feature type="region of interest" description="Disordered" evidence="1">
    <location>
        <begin position="1"/>
        <end position="60"/>
    </location>
</feature>
<feature type="transmembrane region" description="Helical" evidence="2">
    <location>
        <begin position="111"/>
        <end position="131"/>
    </location>
</feature>